<dbReference type="PANTHER" id="PTHR43798">
    <property type="entry name" value="MONOACYLGLYCEROL LIPASE"/>
    <property type="match status" value="1"/>
</dbReference>
<evidence type="ECO:0000259" key="1">
    <source>
        <dbReference type="Pfam" id="PF00561"/>
    </source>
</evidence>
<proteinExistence type="predicted"/>
<sequence length="297" mass="32686">MTWWKALIERLRRRRPPLLHIATDEGSGPVVILVHGIASSSVTFREVVPLLVPGHRVIAVDILGFGESPAPEGCEYRLEDHVEALDATVRSLNLREPIILVGHSLGSLIVARYASLARTRMSRRSQVSRVVLVGPPVYISPSDIGDRWVRARVSAYLRAYDFLRLNKDFTISNAAIISRLLPKGIFEISERNWTPFVKSLEHCIESQTVVSDIASLTVPVDVVYGTLDAFIALGSMTVIERMRHVTMHRVEANDHLIRPRLARALVAVIDAGGAVETMASPVTEPAGEPSGEPAADR</sequence>
<dbReference type="SUPFAM" id="SSF53474">
    <property type="entry name" value="alpha/beta-Hydrolases"/>
    <property type="match status" value="1"/>
</dbReference>
<comment type="caution">
    <text evidence="2">The sequence shown here is derived from an EMBL/GenBank/DDBJ whole genome shotgun (WGS) entry which is preliminary data.</text>
</comment>
<dbReference type="Proteomes" id="UP000297643">
    <property type="component" value="Unassembled WGS sequence"/>
</dbReference>
<dbReference type="Gene3D" id="3.40.50.1820">
    <property type="entry name" value="alpha/beta hydrolase"/>
    <property type="match status" value="1"/>
</dbReference>
<dbReference type="PANTHER" id="PTHR43798:SF33">
    <property type="entry name" value="HYDROLASE, PUTATIVE (AFU_ORTHOLOGUE AFUA_2G14860)-RELATED"/>
    <property type="match status" value="1"/>
</dbReference>
<dbReference type="GO" id="GO:0016787">
    <property type="term" value="F:hydrolase activity"/>
    <property type="evidence" value="ECO:0007669"/>
    <property type="project" value="UniProtKB-KW"/>
</dbReference>
<protein>
    <submittedName>
        <fullName evidence="2">Alpha/beta hydrolase</fullName>
    </submittedName>
</protein>
<dbReference type="AlphaFoldDB" id="A0A4R8W646"/>
<keyword evidence="3" id="KW-1185">Reference proteome</keyword>
<reference evidence="2 3" key="1">
    <citation type="submission" date="2019-03" db="EMBL/GenBank/DDBJ databases">
        <title>Genomics of glacier-inhabiting Cryobacterium strains.</title>
        <authorList>
            <person name="Liu Q."/>
            <person name="Xin Y.-H."/>
        </authorList>
    </citation>
    <scope>NUCLEOTIDE SEQUENCE [LARGE SCALE GENOMIC DNA]</scope>
    <source>
        <strain evidence="2 3">RHLT2-21</strain>
    </source>
</reference>
<feature type="domain" description="AB hydrolase-1" evidence="1">
    <location>
        <begin position="29"/>
        <end position="164"/>
    </location>
</feature>
<dbReference type="PRINTS" id="PR00111">
    <property type="entry name" value="ABHYDROLASE"/>
</dbReference>
<dbReference type="GO" id="GO:0016020">
    <property type="term" value="C:membrane"/>
    <property type="evidence" value="ECO:0007669"/>
    <property type="project" value="TreeGrafter"/>
</dbReference>
<evidence type="ECO:0000313" key="3">
    <source>
        <dbReference type="Proteomes" id="UP000297643"/>
    </source>
</evidence>
<dbReference type="RefSeq" id="WP_134510218.1">
    <property type="nucleotide sequence ID" value="NZ_SOFM01000041.1"/>
</dbReference>
<gene>
    <name evidence="2" type="ORF">E3O32_13110</name>
</gene>
<name>A0A4R8W646_9MICO</name>
<organism evidence="2 3">
    <name type="scientific">Cryobacterium mannosilyticum</name>
    <dbReference type="NCBI Taxonomy" id="1259190"/>
    <lineage>
        <taxon>Bacteria</taxon>
        <taxon>Bacillati</taxon>
        <taxon>Actinomycetota</taxon>
        <taxon>Actinomycetes</taxon>
        <taxon>Micrococcales</taxon>
        <taxon>Microbacteriaceae</taxon>
        <taxon>Cryobacterium</taxon>
    </lineage>
</organism>
<dbReference type="Pfam" id="PF00561">
    <property type="entry name" value="Abhydrolase_1"/>
    <property type="match status" value="1"/>
</dbReference>
<accession>A0A4R8W646</accession>
<dbReference type="InterPro" id="IPR050266">
    <property type="entry name" value="AB_hydrolase_sf"/>
</dbReference>
<evidence type="ECO:0000313" key="2">
    <source>
        <dbReference type="EMBL" id="TFC01549.1"/>
    </source>
</evidence>
<dbReference type="InterPro" id="IPR029058">
    <property type="entry name" value="AB_hydrolase_fold"/>
</dbReference>
<dbReference type="EMBL" id="SOFM01000041">
    <property type="protein sequence ID" value="TFC01549.1"/>
    <property type="molecule type" value="Genomic_DNA"/>
</dbReference>
<dbReference type="InterPro" id="IPR000073">
    <property type="entry name" value="AB_hydrolase_1"/>
</dbReference>
<keyword evidence="2" id="KW-0378">Hydrolase</keyword>